<keyword evidence="2" id="KW-0472">Membrane</keyword>
<sequence length="204" mass="23840">MSHWHNWHHRGPSRFVWFMIGAFSATWYLKHCKNHWNHRVGCSRPDLPAESYSQQPQYIPPPQQHSTKPYQPNPEGEKVAASPSREWRRGWGSPPAPPTPTPPVDHGWDEEAQRRWAEEKQQKRQAADTFVDFSESTLDTVMSAVESLKAKLAEHRSNRERQIGEWQAWREEQIKQLEEWKKQQAEAAQMHMPPPSPGSPRRSV</sequence>
<dbReference type="EMBL" id="SGPM01000249">
    <property type="protein sequence ID" value="THH27462.1"/>
    <property type="molecule type" value="Genomic_DNA"/>
</dbReference>
<evidence type="ECO:0000313" key="3">
    <source>
        <dbReference type="EMBL" id="THH27462.1"/>
    </source>
</evidence>
<protein>
    <submittedName>
        <fullName evidence="3">Uncharacterized protein</fullName>
    </submittedName>
</protein>
<dbReference type="OrthoDB" id="2960209at2759"/>
<gene>
    <name evidence="3" type="ORF">EUX98_g6721</name>
</gene>
<feature type="compositionally biased region" description="Basic and acidic residues" evidence="1">
    <location>
        <begin position="106"/>
        <end position="126"/>
    </location>
</feature>
<proteinExistence type="predicted"/>
<accession>A0A4S4MNF7</accession>
<evidence type="ECO:0000313" key="4">
    <source>
        <dbReference type="Proteomes" id="UP000308730"/>
    </source>
</evidence>
<keyword evidence="4" id="KW-1185">Reference proteome</keyword>
<dbReference type="AlphaFoldDB" id="A0A4S4MNF7"/>
<organism evidence="3 4">
    <name type="scientific">Antrodiella citrinella</name>
    <dbReference type="NCBI Taxonomy" id="2447956"/>
    <lineage>
        <taxon>Eukaryota</taxon>
        <taxon>Fungi</taxon>
        <taxon>Dikarya</taxon>
        <taxon>Basidiomycota</taxon>
        <taxon>Agaricomycotina</taxon>
        <taxon>Agaricomycetes</taxon>
        <taxon>Polyporales</taxon>
        <taxon>Steccherinaceae</taxon>
        <taxon>Antrodiella</taxon>
    </lineage>
</organism>
<name>A0A4S4MNF7_9APHY</name>
<feature type="region of interest" description="Disordered" evidence="1">
    <location>
        <begin position="47"/>
        <end position="128"/>
    </location>
</feature>
<comment type="caution">
    <text evidence="3">The sequence shown here is derived from an EMBL/GenBank/DDBJ whole genome shotgun (WGS) entry which is preliminary data.</text>
</comment>
<evidence type="ECO:0000256" key="1">
    <source>
        <dbReference type="SAM" id="MobiDB-lite"/>
    </source>
</evidence>
<dbReference type="Proteomes" id="UP000308730">
    <property type="component" value="Unassembled WGS sequence"/>
</dbReference>
<reference evidence="3 4" key="1">
    <citation type="submission" date="2019-02" db="EMBL/GenBank/DDBJ databases">
        <title>Genome sequencing of the rare red list fungi Antrodiella citrinella (Flaviporus citrinellus).</title>
        <authorList>
            <person name="Buettner E."/>
            <person name="Kellner H."/>
        </authorList>
    </citation>
    <scope>NUCLEOTIDE SEQUENCE [LARGE SCALE GENOMIC DNA]</scope>
    <source>
        <strain evidence="3 4">DSM 108506</strain>
    </source>
</reference>
<keyword evidence="2" id="KW-0812">Transmembrane</keyword>
<feature type="compositionally biased region" description="Pro residues" evidence="1">
    <location>
        <begin position="94"/>
        <end position="103"/>
    </location>
</feature>
<feature type="region of interest" description="Disordered" evidence="1">
    <location>
        <begin position="181"/>
        <end position="204"/>
    </location>
</feature>
<evidence type="ECO:0000256" key="2">
    <source>
        <dbReference type="SAM" id="Phobius"/>
    </source>
</evidence>
<keyword evidence="2" id="KW-1133">Transmembrane helix</keyword>
<feature type="transmembrane region" description="Helical" evidence="2">
    <location>
        <begin position="12"/>
        <end position="29"/>
    </location>
</feature>